<proteinExistence type="predicted"/>
<dbReference type="InterPro" id="IPR011008">
    <property type="entry name" value="Dimeric_a/b-barrel"/>
</dbReference>
<evidence type="ECO:0000313" key="2">
    <source>
        <dbReference type="EMBL" id="WAH43131.1"/>
    </source>
</evidence>
<dbReference type="InterPro" id="IPR050744">
    <property type="entry name" value="AI-2_Isomerase_LsrG"/>
</dbReference>
<name>A0ABY6ZLQ7_9BACL</name>
<dbReference type="RefSeq" id="WP_268007006.1">
    <property type="nucleotide sequence ID" value="NZ_BSUT01000001.1"/>
</dbReference>
<reference evidence="2" key="1">
    <citation type="submission" date="2022-08" db="EMBL/GenBank/DDBJ databases">
        <title>Alicyclobacillus fastidiosus DSM 17978, complete genome.</title>
        <authorList>
            <person name="Wang Q."/>
            <person name="Cai R."/>
            <person name="Wang Z."/>
        </authorList>
    </citation>
    <scope>NUCLEOTIDE SEQUENCE</scope>
    <source>
        <strain evidence="2">DSM 17978</strain>
    </source>
</reference>
<dbReference type="InterPro" id="IPR007138">
    <property type="entry name" value="ABM_dom"/>
</dbReference>
<organism evidence="2 3">
    <name type="scientific">Alicyclobacillus fastidiosus</name>
    <dbReference type="NCBI Taxonomy" id="392011"/>
    <lineage>
        <taxon>Bacteria</taxon>
        <taxon>Bacillati</taxon>
        <taxon>Bacillota</taxon>
        <taxon>Bacilli</taxon>
        <taxon>Bacillales</taxon>
        <taxon>Alicyclobacillaceae</taxon>
        <taxon>Alicyclobacillus</taxon>
    </lineage>
</organism>
<dbReference type="PANTHER" id="PTHR33336:SF15">
    <property type="entry name" value="ABM DOMAIN-CONTAINING PROTEIN"/>
    <property type="match status" value="1"/>
</dbReference>
<dbReference type="GO" id="GO:0004497">
    <property type="term" value="F:monooxygenase activity"/>
    <property type="evidence" value="ECO:0007669"/>
    <property type="project" value="UniProtKB-KW"/>
</dbReference>
<keyword evidence="2" id="KW-0560">Oxidoreductase</keyword>
<accession>A0ABY6ZLQ7</accession>
<dbReference type="EMBL" id="CP104067">
    <property type="protein sequence ID" value="WAH43131.1"/>
    <property type="molecule type" value="Genomic_DNA"/>
</dbReference>
<protein>
    <submittedName>
        <fullName evidence="2">Antibiotic biosynthesis monooxygenase</fullName>
    </submittedName>
</protein>
<evidence type="ECO:0000313" key="3">
    <source>
        <dbReference type="Proteomes" id="UP001164761"/>
    </source>
</evidence>
<sequence length="154" mass="18200">MRRKEQAATKRTTDARQEKGDTDCFVCTRERQSVYSRRRDTEVSEWFTYGYRQKERMTVVVLTANYLCKTGMGDAVEKALREMIPLVEQENGCIHYLVNRSKDNPDAFLLFEQYEDEQALARHSETPYFKRIVLDTVIPMLEKRERTLYTPVQA</sequence>
<keyword evidence="2" id="KW-0503">Monooxygenase</keyword>
<feature type="domain" description="ABM" evidence="1">
    <location>
        <begin position="60"/>
        <end position="149"/>
    </location>
</feature>
<dbReference type="SUPFAM" id="SSF54909">
    <property type="entry name" value="Dimeric alpha+beta barrel"/>
    <property type="match status" value="1"/>
</dbReference>
<evidence type="ECO:0000259" key="1">
    <source>
        <dbReference type="PROSITE" id="PS51725"/>
    </source>
</evidence>
<dbReference type="Proteomes" id="UP001164761">
    <property type="component" value="Chromosome"/>
</dbReference>
<dbReference type="Gene3D" id="3.30.70.100">
    <property type="match status" value="1"/>
</dbReference>
<dbReference type="PROSITE" id="PS51725">
    <property type="entry name" value="ABM"/>
    <property type="match status" value="1"/>
</dbReference>
<gene>
    <name evidence="2" type="ORF">NZD89_06950</name>
</gene>
<dbReference type="Pfam" id="PF03992">
    <property type="entry name" value="ABM"/>
    <property type="match status" value="1"/>
</dbReference>
<dbReference type="PANTHER" id="PTHR33336">
    <property type="entry name" value="QUINOL MONOOXYGENASE YGIN-RELATED"/>
    <property type="match status" value="1"/>
</dbReference>
<keyword evidence="3" id="KW-1185">Reference proteome</keyword>